<reference evidence="4 6" key="1">
    <citation type="submission" date="2015-09" db="EMBL/GenBank/DDBJ databases">
        <authorList>
            <consortium name="Pathogen Informatics"/>
        </authorList>
    </citation>
    <scope>NUCLEOTIDE SEQUENCE [LARGE SCALE GENOMIC DNA]</scope>
    <source>
        <strain evidence="4 6">2789STDY5608850</strain>
    </source>
</reference>
<dbReference type="InterPro" id="IPR050624">
    <property type="entry name" value="HTH-type_Tx_Regulator"/>
</dbReference>
<sequence>MRIVKEATERKNEILDAAAVLFMKKGFDNTSTNDILDAVGIARGTLYHHFKSKEEVMDALIDRQMEKILSAARQAAADLSVPVEERIIRTITALHIGEEGSPMTEHLHKPQNALMQQKINQITMRQVPPILAGILEDGIREGLFETPYPLVCMELAVIYLKMVLDDGVFELTEPESAARIEAFTFHLERMLGVKQGQLNFFTKLFERKEEL</sequence>
<dbReference type="Gene3D" id="1.10.357.10">
    <property type="entry name" value="Tetracycline Repressor, domain 2"/>
    <property type="match status" value="1"/>
</dbReference>
<feature type="domain" description="HTH tetR-type" evidence="3">
    <location>
        <begin position="8"/>
        <end position="68"/>
    </location>
</feature>
<dbReference type="AlphaFoldDB" id="A0A174JRY5"/>
<dbReference type="InterPro" id="IPR009057">
    <property type="entry name" value="Homeodomain-like_sf"/>
</dbReference>
<dbReference type="Pfam" id="PF00440">
    <property type="entry name" value="TetR_N"/>
    <property type="match status" value="1"/>
</dbReference>
<dbReference type="PROSITE" id="PS50977">
    <property type="entry name" value="HTH_TETR_2"/>
    <property type="match status" value="1"/>
</dbReference>
<evidence type="ECO:0000259" key="3">
    <source>
        <dbReference type="PROSITE" id="PS50977"/>
    </source>
</evidence>
<evidence type="ECO:0000313" key="5">
    <source>
        <dbReference type="EMBL" id="RGM06422.1"/>
    </source>
</evidence>
<feature type="DNA-binding region" description="H-T-H motif" evidence="2">
    <location>
        <begin position="31"/>
        <end position="50"/>
    </location>
</feature>
<dbReference type="Proteomes" id="UP000095651">
    <property type="component" value="Unassembled WGS sequence"/>
</dbReference>
<dbReference type="Proteomes" id="UP000261257">
    <property type="component" value="Unassembled WGS sequence"/>
</dbReference>
<accession>A0A174JRY5</accession>
<dbReference type="EMBL" id="CYZE01000016">
    <property type="protein sequence ID" value="CUP00408.1"/>
    <property type="molecule type" value="Genomic_DNA"/>
</dbReference>
<dbReference type="InterPro" id="IPR023772">
    <property type="entry name" value="DNA-bd_HTH_TetR-type_CS"/>
</dbReference>
<protein>
    <submittedName>
        <fullName evidence="5">TetR/AcrR family transcriptional regulator</fullName>
    </submittedName>
    <submittedName>
        <fullName evidence="4">Transcriptional regulator, TetR family</fullName>
    </submittedName>
</protein>
<gene>
    <name evidence="4" type="primary">kstR2_5</name>
    <name evidence="5" type="ORF">DXC39_09750</name>
    <name evidence="4" type="ORF">ERS852407_04663</name>
</gene>
<proteinExistence type="predicted"/>
<dbReference type="SUPFAM" id="SSF46689">
    <property type="entry name" value="Homeodomain-like"/>
    <property type="match status" value="1"/>
</dbReference>
<organism evidence="4 6">
    <name type="scientific">Hungatella hathewayi</name>
    <dbReference type="NCBI Taxonomy" id="154046"/>
    <lineage>
        <taxon>Bacteria</taxon>
        <taxon>Bacillati</taxon>
        <taxon>Bacillota</taxon>
        <taxon>Clostridia</taxon>
        <taxon>Lachnospirales</taxon>
        <taxon>Lachnospiraceae</taxon>
        <taxon>Hungatella</taxon>
    </lineage>
</organism>
<keyword evidence="1 2" id="KW-0238">DNA-binding</keyword>
<name>A0A174JRY5_9FIRM</name>
<dbReference type="PANTHER" id="PTHR43479">
    <property type="entry name" value="ACREF/ENVCD OPERON REPRESSOR-RELATED"/>
    <property type="match status" value="1"/>
</dbReference>
<evidence type="ECO:0000256" key="1">
    <source>
        <dbReference type="ARBA" id="ARBA00023125"/>
    </source>
</evidence>
<dbReference type="InterPro" id="IPR001647">
    <property type="entry name" value="HTH_TetR"/>
</dbReference>
<dbReference type="EMBL" id="QSSQ01000005">
    <property type="protein sequence ID" value="RGM06422.1"/>
    <property type="molecule type" value="Genomic_DNA"/>
</dbReference>
<dbReference type="GO" id="GO:0003677">
    <property type="term" value="F:DNA binding"/>
    <property type="evidence" value="ECO:0007669"/>
    <property type="project" value="UniProtKB-UniRule"/>
</dbReference>
<dbReference type="PRINTS" id="PR00455">
    <property type="entry name" value="HTHTETR"/>
</dbReference>
<dbReference type="PANTHER" id="PTHR43479:SF11">
    <property type="entry name" value="ACREF_ENVCD OPERON REPRESSOR-RELATED"/>
    <property type="match status" value="1"/>
</dbReference>
<dbReference type="InterPro" id="IPR049149">
    <property type="entry name" value="TetR/AcrR_C"/>
</dbReference>
<evidence type="ECO:0000256" key="2">
    <source>
        <dbReference type="PROSITE-ProRule" id="PRU00335"/>
    </source>
</evidence>
<evidence type="ECO:0000313" key="6">
    <source>
        <dbReference type="Proteomes" id="UP000095651"/>
    </source>
</evidence>
<dbReference type="PROSITE" id="PS01081">
    <property type="entry name" value="HTH_TETR_1"/>
    <property type="match status" value="1"/>
</dbReference>
<reference evidence="5 7" key="2">
    <citation type="submission" date="2018-08" db="EMBL/GenBank/DDBJ databases">
        <title>A genome reference for cultivated species of the human gut microbiota.</title>
        <authorList>
            <person name="Zou Y."/>
            <person name="Xue W."/>
            <person name="Luo G."/>
        </authorList>
    </citation>
    <scope>NUCLEOTIDE SEQUENCE [LARGE SCALE GENOMIC DNA]</scope>
    <source>
        <strain evidence="5 7">TF05-11AC</strain>
    </source>
</reference>
<evidence type="ECO:0000313" key="7">
    <source>
        <dbReference type="Proteomes" id="UP000261257"/>
    </source>
</evidence>
<dbReference type="Pfam" id="PF21303">
    <property type="entry name" value="TetR_C_39"/>
    <property type="match status" value="1"/>
</dbReference>
<evidence type="ECO:0000313" key="4">
    <source>
        <dbReference type="EMBL" id="CUP00408.1"/>
    </source>
</evidence>
<dbReference type="RefSeq" id="WP_055658795.1">
    <property type="nucleotide sequence ID" value="NZ_CABIXC010000016.1"/>
</dbReference>